<dbReference type="PANTHER" id="PTHR14136:SF17">
    <property type="entry name" value="BTB_POZ DOMAIN-CONTAINING PROTEIN KCTD9"/>
    <property type="match status" value="1"/>
</dbReference>
<keyword evidence="2" id="KW-0472">Membrane</keyword>
<keyword evidence="2" id="KW-0812">Transmembrane</keyword>
<evidence type="ECO:0000256" key="2">
    <source>
        <dbReference type="SAM" id="Phobius"/>
    </source>
</evidence>
<dbReference type="EMBL" id="CAEZWM010000103">
    <property type="protein sequence ID" value="CAB4659828.1"/>
    <property type="molecule type" value="Genomic_DNA"/>
</dbReference>
<accession>A0A6J6LF58</accession>
<dbReference type="InterPro" id="IPR051082">
    <property type="entry name" value="Pentapeptide-BTB/POZ_domain"/>
</dbReference>
<organism evidence="3">
    <name type="scientific">freshwater metagenome</name>
    <dbReference type="NCBI Taxonomy" id="449393"/>
    <lineage>
        <taxon>unclassified sequences</taxon>
        <taxon>metagenomes</taxon>
        <taxon>ecological metagenomes</taxon>
    </lineage>
</organism>
<protein>
    <submittedName>
        <fullName evidence="3">Unannotated protein</fullName>
    </submittedName>
</protein>
<proteinExistence type="predicted"/>
<dbReference type="PANTHER" id="PTHR14136">
    <property type="entry name" value="BTB_POZ DOMAIN-CONTAINING PROTEIN KCTD9"/>
    <property type="match status" value="1"/>
</dbReference>
<reference evidence="3" key="1">
    <citation type="submission" date="2020-05" db="EMBL/GenBank/DDBJ databases">
        <authorList>
            <person name="Chiriac C."/>
            <person name="Salcher M."/>
            <person name="Ghai R."/>
            <person name="Kavagutti S V."/>
        </authorList>
    </citation>
    <scope>NUCLEOTIDE SEQUENCE</scope>
</reference>
<dbReference type="InterPro" id="IPR001646">
    <property type="entry name" value="5peptide_repeat"/>
</dbReference>
<keyword evidence="2" id="KW-1133">Transmembrane helix</keyword>
<dbReference type="Pfam" id="PF00805">
    <property type="entry name" value="Pentapeptide"/>
    <property type="match status" value="2"/>
</dbReference>
<evidence type="ECO:0000313" key="3">
    <source>
        <dbReference type="EMBL" id="CAB4659828.1"/>
    </source>
</evidence>
<dbReference type="Gene3D" id="2.160.20.80">
    <property type="entry name" value="E3 ubiquitin-protein ligase SopA"/>
    <property type="match status" value="2"/>
</dbReference>
<feature type="region of interest" description="Disordered" evidence="1">
    <location>
        <begin position="1"/>
        <end position="31"/>
    </location>
</feature>
<feature type="transmembrane region" description="Helical" evidence="2">
    <location>
        <begin position="35"/>
        <end position="54"/>
    </location>
</feature>
<dbReference type="SUPFAM" id="SSF141571">
    <property type="entry name" value="Pentapeptide repeat-like"/>
    <property type="match status" value="1"/>
</dbReference>
<dbReference type="AlphaFoldDB" id="A0A6J6LF58"/>
<sequence>MDFMGDGASSKARSDDDDTVGASKGSRHGRRRRRVATGVFAGIVVASAVVGVAVRVSKSSTAGTLVTGPSGASCDFKVNGDCQGMNLNGVVVRGVDLTGMKFNRSSLNGADFTGSTFTNTDLTDATFIGAILDGVKSGGVIGKKSLKTSFPSYLKSPKAYDYSYVYSFSTESEWLIYGQYGFYLDLFNPAPNMALVEKRRVWLPAEWQLVNGYLVGPKANLSGVQFSNSDLSFQNLSYADLKGANIFDANIDLANVAGADLRGAAYPYKGWVEGKTYCQSVCWWNRVSNFAGAIVDVGSQMAVPGYGEWNIAWRYSQNNPSEPPKTMSALCKVTSDFTLARFTRCN</sequence>
<gene>
    <name evidence="3" type="ORF">UFOPK2242_00897</name>
</gene>
<name>A0A6J6LF58_9ZZZZ</name>
<evidence type="ECO:0000256" key="1">
    <source>
        <dbReference type="SAM" id="MobiDB-lite"/>
    </source>
</evidence>